<evidence type="ECO:0000313" key="3">
    <source>
        <dbReference type="Proteomes" id="UP001595681"/>
    </source>
</evidence>
<organism evidence="2 3">
    <name type="scientific">Sphingobium rhizovicinum</name>
    <dbReference type="NCBI Taxonomy" id="432308"/>
    <lineage>
        <taxon>Bacteria</taxon>
        <taxon>Pseudomonadati</taxon>
        <taxon>Pseudomonadota</taxon>
        <taxon>Alphaproteobacteria</taxon>
        <taxon>Sphingomonadales</taxon>
        <taxon>Sphingomonadaceae</taxon>
        <taxon>Sphingobium</taxon>
    </lineage>
</organism>
<sequence length="404" mass="45763">MTQYHAEFGRDEADLATRFNHSAAPMVSGVILQFERALYHLAMAADGESVAVEQVDDVSRHKAGATVEQEQNKKTLTRKNSILGDRSLDLWRTLQIWVQGIRETSTPSARYLLVTNAKPGGTIAEAIRRPADVTRNAAIVAALKAAGRLRRTDGSDIRSTSKIQTIIDDVLSTDDDTLLDLAARTELVENYDSAAARPGIAARLGLHPDVDRDVVLDATMGWIVNCLKLAWDSKQSGTISKEDCLRYVRGVEARQIRRRWLPRPPRELPVAENVIANARGKAFVHQLERIELDNDEIVQGIEHWVRFNTERHRLALSGDIPDEEWGDRAERLRLRWENIDRLAARTHRNVSAVDRGYHVYSQTTYNHRENLGGNNCDELYMTAGHYHRLADDERVRWHPDYKAV</sequence>
<evidence type="ECO:0000313" key="2">
    <source>
        <dbReference type="EMBL" id="MFC3443911.1"/>
    </source>
</evidence>
<feature type="domain" description="ABC-three component systems C-terminal" evidence="1">
    <location>
        <begin position="283"/>
        <end position="403"/>
    </location>
</feature>
<comment type="caution">
    <text evidence="2">The sequence shown here is derived from an EMBL/GenBank/DDBJ whole genome shotgun (WGS) entry which is preliminary data.</text>
</comment>
<dbReference type="RefSeq" id="WP_380798816.1">
    <property type="nucleotide sequence ID" value="NZ_JBHRVU010000005.1"/>
</dbReference>
<dbReference type="Pfam" id="PF20283">
    <property type="entry name" value="CTD7"/>
    <property type="match status" value="1"/>
</dbReference>
<accession>A0ABV7NLI9</accession>
<keyword evidence="3" id="KW-1185">Reference proteome</keyword>
<protein>
    <submittedName>
        <fullName evidence="2">ABC-three component system protein</fullName>
    </submittedName>
</protein>
<name>A0ABV7NLI9_9SPHN</name>
<dbReference type="InterPro" id="IPR046913">
    <property type="entry name" value="ABC-3C_CTD7"/>
</dbReference>
<gene>
    <name evidence="2" type="ORF">ACFOKF_22435</name>
</gene>
<dbReference type="EMBL" id="JBHRVU010000005">
    <property type="protein sequence ID" value="MFC3443911.1"/>
    <property type="molecule type" value="Genomic_DNA"/>
</dbReference>
<proteinExistence type="predicted"/>
<dbReference type="Proteomes" id="UP001595681">
    <property type="component" value="Unassembled WGS sequence"/>
</dbReference>
<reference evidence="3" key="1">
    <citation type="journal article" date="2019" name="Int. J. Syst. Evol. Microbiol.">
        <title>The Global Catalogue of Microorganisms (GCM) 10K type strain sequencing project: providing services to taxonomists for standard genome sequencing and annotation.</title>
        <authorList>
            <consortium name="The Broad Institute Genomics Platform"/>
            <consortium name="The Broad Institute Genome Sequencing Center for Infectious Disease"/>
            <person name="Wu L."/>
            <person name="Ma J."/>
        </authorList>
    </citation>
    <scope>NUCLEOTIDE SEQUENCE [LARGE SCALE GENOMIC DNA]</scope>
    <source>
        <strain evidence="3">CCM 7491</strain>
    </source>
</reference>
<evidence type="ECO:0000259" key="1">
    <source>
        <dbReference type="Pfam" id="PF20283"/>
    </source>
</evidence>